<feature type="domain" description="RNA polymerase sigma-70 region 2" evidence="6">
    <location>
        <begin position="28"/>
        <end position="77"/>
    </location>
</feature>
<dbReference type="Gene3D" id="1.10.1740.10">
    <property type="match status" value="1"/>
</dbReference>
<dbReference type="GO" id="GO:0016987">
    <property type="term" value="F:sigma factor activity"/>
    <property type="evidence" value="ECO:0007669"/>
    <property type="project" value="UniProtKB-KW"/>
</dbReference>
<keyword evidence="4" id="KW-0238">DNA-binding</keyword>
<dbReference type="InterPro" id="IPR036388">
    <property type="entry name" value="WH-like_DNA-bd_sf"/>
</dbReference>
<dbReference type="InterPro" id="IPR014284">
    <property type="entry name" value="RNA_pol_sigma-70_dom"/>
</dbReference>
<dbReference type="SUPFAM" id="SSF88659">
    <property type="entry name" value="Sigma3 and sigma4 domains of RNA polymerase sigma factors"/>
    <property type="match status" value="1"/>
</dbReference>
<dbReference type="Pfam" id="PF04545">
    <property type="entry name" value="Sigma70_r4"/>
    <property type="match status" value="1"/>
</dbReference>
<reference evidence="8" key="1">
    <citation type="submission" date="2021-01" db="EMBL/GenBank/DDBJ databases">
        <title>Fulvivirga kasyanovii gen. nov., sp nov., a novel member of the phylum Bacteroidetes isolated from seawater in a mussel farm.</title>
        <authorList>
            <person name="Zhao L.-H."/>
            <person name="Wang Z.-J."/>
        </authorList>
    </citation>
    <scope>NUCLEOTIDE SEQUENCE</scope>
    <source>
        <strain evidence="8">2943</strain>
    </source>
</reference>
<keyword evidence="9" id="KW-1185">Reference proteome</keyword>
<dbReference type="NCBIfam" id="TIGR02937">
    <property type="entry name" value="sigma70-ECF"/>
    <property type="match status" value="1"/>
</dbReference>
<keyword evidence="2" id="KW-0805">Transcription regulation</keyword>
<accession>A0A937F663</accession>
<dbReference type="InterPro" id="IPR013324">
    <property type="entry name" value="RNA_pol_sigma_r3/r4-like"/>
</dbReference>
<evidence type="ECO:0000256" key="5">
    <source>
        <dbReference type="ARBA" id="ARBA00023163"/>
    </source>
</evidence>
<dbReference type="Proteomes" id="UP000659388">
    <property type="component" value="Unassembled WGS sequence"/>
</dbReference>
<dbReference type="InterPro" id="IPR007630">
    <property type="entry name" value="RNA_pol_sigma70_r4"/>
</dbReference>
<dbReference type="EMBL" id="JAESIY010000001">
    <property type="protein sequence ID" value="MBL3654738.1"/>
    <property type="molecule type" value="Genomic_DNA"/>
</dbReference>
<comment type="caution">
    <text evidence="8">The sequence shown here is derived from an EMBL/GenBank/DDBJ whole genome shotgun (WGS) entry which is preliminary data.</text>
</comment>
<evidence type="ECO:0000259" key="6">
    <source>
        <dbReference type="Pfam" id="PF04542"/>
    </source>
</evidence>
<dbReference type="GO" id="GO:0006352">
    <property type="term" value="P:DNA-templated transcription initiation"/>
    <property type="evidence" value="ECO:0007669"/>
    <property type="project" value="InterPro"/>
</dbReference>
<dbReference type="CDD" id="cd06171">
    <property type="entry name" value="Sigma70_r4"/>
    <property type="match status" value="1"/>
</dbReference>
<dbReference type="Pfam" id="PF04542">
    <property type="entry name" value="Sigma70_r2"/>
    <property type="match status" value="1"/>
</dbReference>
<comment type="similarity">
    <text evidence="1">Belongs to the sigma-70 factor family. ECF subfamily.</text>
</comment>
<dbReference type="InterPro" id="IPR013325">
    <property type="entry name" value="RNA_pol_sigma_r2"/>
</dbReference>
<evidence type="ECO:0000313" key="8">
    <source>
        <dbReference type="EMBL" id="MBL3654738.1"/>
    </source>
</evidence>
<evidence type="ECO:0000259" key="7">
    <source>
        <dbReference type="Pfam" id="PF04545"/>
    </source>
</evidence>
<gene>
    <name evidence="8" type="ORF">JL102_01250</name>
</gene>
<dbReference type="SUPFAM" id="SSF88946">
    <property type="entry name" value="Sigma2 domain of RNA polymerase sigma factors"/>
    <property type="match status" value="1"/>
</dbReference>
<dbReference type="InterPro" id="IPR039425">
    <property type="entry name" value="RNA_pol_sigma-70-like"/>
</dbReference>
<dbReference type="GO" id="GO:0003677">
    <property type="term" value="F:DNA binding"/>
    <property type="evidence" value="ECO:0007669"/>
    <property type="project" value="UniProtKB-KW"/>
</dbReference>
<protein>
    <submittedName>
        <fullName evidence="8">RNA polymerase sigma factor</fullName>
    </submittedName>
</protein>
<sequence>MTQKELEHQLKVMHKEAFLWARQCCFYDSDTANEVLQQVYLKVLEGRAKYRGNSTVKTWLFSVVKYTAIDLLKKESKFSSLDMADISRLPNDTSETETENYEALLKLLPERQQEVLLLVFYHNLTLEEVAEVLNVSLGTVRTHYDRGKKKLKELIQDKYAYGR</sequence>
<evidence type="ECO:0000256" key="4">
    <source>
        <dbReference type="ARBA" id="ARBA00023125"/>
    </source>
</evidence>
<evidence type="ECO:0000256" key="3">
    <source>
        <dbReference type="ARBA" id="ARBA00023082"/>
    </source>
</evidence>
<dbReference type="PANTHER" id="PTHR43133">
    <property type="entry name" value="RNA POLYMERASE ECF-TYPE SIGMA FACTO"/>
    <property type="match status" value="1"/>
</dbReference>
<evidence type="ECO:0000256" key="2">
    <source>
        <dbReference type="ARBA" id="ARBA00023015"/>
    </source>
</evidence>
<evidence type="ECO:0000313" key="9">
    <source>
        <dbReference type="Proteomes" id="UP000659388"/>
    </source>
</evidence>
<organism evidence="8 9">
    <name type="scientific">Fulvivirga sediminis</name>
    <dbReference type="NCBI Taxonomy" id="2803949"/>
    <lineage>
        <taxon>Bacteria</taxon>
        <taxon>Pseudomonadati</taxon>
        <taxon>Bacteroidota</taxon>
        <taxon>Cytophagia</taxon>
        <taxon>Cytophagales</taxon>
        <taxon>Fulvivirgaceae</taxon>
        <taxon>Fulvivirga</taxon>
    </lineage>
</organism>
<proteinExistence type="inferred from homology"/>
<dbReference type="AlphaFoldDB" id="A0A937F663"/>
<keyword evidence="3" id="KW-0731">Sigma factor</keyword>
<feature type="domain" description="RNA polymerase sigma-70 region 4" evidence="7">
    <location>
        <begin position="105"/>
        <end position="153"/>
    </location>
</feature>
<dbReference type="InterPro" id="IPR007627">
    <property type="entry name" value="RNA_pol_sigma70_r2"/>
</dbReference>
<keyword evidence="5" id="KW-0804">Transcription</keyword>
<name>A0A937F663_9BACT</name>
<evidence type="ECO:0000256" key="1">
    <source>
        <dbReference type="ARBA" id="ARBA00010641"/>
    </source>
</evidence>
<dbReference type="PANTHER" id="PTHR43133:SF8">
    <property type="entry name" value="RNA POLYMERASE SIGMA FACTOR HI_1459-RELATED"/>
    <property type="match status" value="1"/>
</dbReference>
<dbReference type="Gene3D" id="1.10.10.10">
    <property type="entry name" value="Winged helix-like DNA-binding domain superfamily/Winged helix DNA-binding domain"/>
    <property type="match status" value="1"/>
</dbReference>